<gene>
    <name evidence="1" type="ORF">DFQ00_102197</name>
    <name evidence="2" type="ORF">HUB98_05300</name>
</gene>
<dbReference type="InterPro" id="IPR013320">
    <property type="entry name" value="ConA-like_dom_sf"/>
</dbReference>
<accession>A0A2V4W7X2</accession>
<sequence>MGVARLKESGKIYEDSFTSHSLDANWEVLPGDDSRYETGQGHLTLKHGSDPIYMFYKPLTALKQFVMDVKNNYNPETEGCYGGVVVFIDEHNFMEIEEFLDTSLPTPLLKSYPWIRLMREYNYYSAYWSDDGLVWHIIGSIELAGAPKIGLYLKGEGDHPMIVEQVRINRSTSVYLDNLTSGTQVELLDSNGIVLESRVCRSSATEVQFNMDTYPYPLEGSFRVKLVDGNQYLGQGSMKLYKGDLMLFEVTPDMYYKEINAETGEEFDVLLYPNTDRFLGYLTTGGSRVQEVRMYARNPMASGEFRDVTFKLMNGMDKVQIAPDVDGMPGAFSYSVTAFKILPGELYSFWLRMEREESQDRYTSQVKFSLQMYSTYV</sequence>
<dbReference type="SUPFAM" id="SSF49899">
    <property type="entry name" value="Concanavalin A-like lectins/glucanases"/>
    <property type="match status" value="1"/>
</dbReference>
<name>A0A2V4W7X2_PAEBA</name>
<reference evidence="1 3" key="1">
    <citation type="submission" date="2018-06" db="EMBL/GenBank/DDBJ databases">
        <title>Genomic Encyclopedia of Type Strains, Phase III (KMG-III): the genomes of soil and plant-associated and newly described type strains.</title>
        <authorList>
            <person name="Whitman W."/>
        </authorList>
    </citation>
    <scope>NUCLEOTIDE SEQUENCE [LARGE SCALE GENOMIC DNA]</scope>
    <source>
        <strain evidence="1 3">CECT 7022</strain>
    </source>
</reference>
<dbReference type="EMBL" id="QJSW01000002">
    <property type="protein sequence ID" value="PYE51403.1"/>
    <property type="molecule type" value="Genomic_DNA"/>
</dbReference>
<evidence type="ECO:0000313" key="2">
    <source>
        <dbReference type="EMBL" id="QKS55799.1"/>
    </source>
</evidence>
<dbReference type="Proteomes" id="UP000509327">
    <property type="component" value="Chromosome"/>
</dbReference>
<organism evidence="1 3">
    <name type="scientific">Paenibacillus barcinonensis</name>
    <dbReference type="NCBI Taxonomy" id="198119"/>
    <lineage>
        <taxon>Bacteria</taxon>
        <taxon>Bacillati</taxon>
        <taxon>Bacillota</taxon>
        <taxon>Bacilli</taxon>
        <taxon>Bacillales</taxon>
        <taxon>Paenibacillaceae</taxon>
        <taxon>Paenibacillus</taxon>
    </lineage>
</organism>
<proteinExistence type="predicted"/>
<dbReference type="RefSeq" id="WP_110894434.1">
    <property type="nucleotide sequence ID" value="NZ_CP054614.1"/>
</dbReference>
<evidence type="ECO:0000313" key="3">
    <source>
        <dbReference type="Proteomes" id="UP000247790"/>
    </source>
</evidence>
<dbReference type="AlphaFoldDB" id="A0A2V4W7X2"/>
<dbReference type="OrthoDB" id="2530216at2"/>
<evidence type="ECO:0000313" key="4">
    <source>
        <dbReference type="Proteomes" id="UP000509327"/>
    </source>
</evidence>
<dbReference type="Proteomes" id="UP000247790">
    <property type="component" value="Unassembled WGS sequence"/>
</dbReference>
<reference evidence="2 4" key="2">
    <citation type="submission" date="2020-06" db="EMBL/GenBank/DDBJ databases">
        <title>Complete genome of Paenibacillus barcinonensis KACC11450.</title>
        <authorList>
            <person name="Kim M."/>
            <person name="Park Y.-J."/>
            <person name="Shin J.-H."/>
        </authorList>
    </citation>
    <scope>NUCLEOTIDE SEQUENCE [LARGE SCALE GENOMIC DNA]</scope>
    <source>
        <strain evidence="2 4">KACC11450</strain>
    </source>
</reference>
<protein>
    <submittedName>
        <fullName evidence="1">Uncharacterized protein</fullName>
    </submittedName>
</protein>
<dbReference type="EMBL" id="CP054614">
    <property type="protein sequence ID" value="QKS55799.1"/>
    <property type="molecule type" value="Genomic_DNA"/>
</dbReference>
<evidence type="ECO:0000313" key="1">
    <source>
        <dbReference type="EMBL" id="PYE51403.1"/>
    </source>
</evidence>
<keyword evidence="4" id="KW-1185">Reference proteome</keyword>